<comment type="caution">
    <text evidence="2">The sequence shown here is derived from an EMBL/GenBank/DDBJ whole genome shotgun (WGS) entry which is preliminary data.</text>
</comment>
<dbReference type="Proteomes" id="UP000179069">
    <property type="component" value="Unassembled WGS sequence"/>
</dbReference>
<dbReference type="Gene3D" id="3.40.50.1010">
    <property type="entry name" value="5'-nuclease"/>
    <property type="match status" value="1"/>
</dbReference>
<evidence type="ECO:0000259" key="1">
    <source>
        <dbReference type="Pfam" id="PF01850"/>
    </source>
</evidence>
<evidence type="ECO:0000313" key="2">
    <source>
        <dbReference type="EMBL" id="OGY16885.1"/>
    </source>
</evidence>
<dbReference type="GO" id="GO:0004521">
    <property type="term" value="F:RNA endonuclease activity"/>
    <property type="evidence" value="ECO:0007669"/>
    <property type="project" value="InterPro"/>
</dbReference>
<sequence length="132" mass="15888">MYALNSPRDQYFTKAQRILKKLQNEKSRLVTTDYVIDEAVTTLLTTKRGGYHFAMNLLNWIFSPRKTSPQLRIEWITPSRFHRARVIFRRFNRDKTWSFTDCTSYALMNELKLKKAFTFDEHFTQMGFEVFE</sequence>
<dbReference type="AlphaFoldDB" id="A0A1G1VNC0"/>
<evidence type="ECO:0000313" key="3">
    <source>
        <dbReference type="Proteomes" id="UP000179069"/>
    </source>
</evidence>
<dbReference type="GO" id="GO:0016075">
    <property type="term" value="P:rRNA catabolic process"/>
    <property type="evidence" value="ECO:0007669"/>
    <property type="project" value="TreeGrafter"/>
</dbReference>
<dbReference type="PANTHER" id="PTHR42188:SF1">
    <property type="entry name" value="23S RRNA-SPECIFIC ENDONUCLEASE VAPC20"/>
    <property type="match status" value="1"/>
</dbReference>
<dbReference type="PANTHER" id="PTHR42188">
    <property type="entry name" value="23S RRNA-SPECIFIC ENDONUCLEASE VAPC20"/>
    <property type="match status" value="1"/>
</dbReference>
<proteinExistence type="predicted"/>
<gene>
    <name evidence="2" type="ORF">A2785_03520</name>
</gene>
<organism evidence="2 3">
    <name type="scientific">Candidatus Chisholmbacteria bacterium RIFCSPHIGHO2_01_FULL_49_18</name>
    <dbReference type="NCBI Taxonomy" id="1797590"/>
    <lineage>
        <taxon>Bacteria</taxon>
        <taxon>Candidatus Chisholmiibacteriota</taxon>
    </lineage>
</organism>
<feature type="domain" description="PIN" evidence="1">
    <location>
        <begin position="17"/>
        <end position="128"/>
    </location>
</feature>
<dbReference type="InterPro" id="IPR029060">
    <property type="entry name" value="PIN-like_dom_sf"/>
</dbReference>
<dbReference type="Pfam" id="PF01850">
    <property type="entry name" value="PIN"/>
    <property type="match status" value="1"/>
</dbReference>
<reference evidence="2 3" key="1">
    <citation type="journal article" date="2016" name="Nat. Commun.">
        <title>Thousands of microbial genomes shed light on interconnected biogeochemical processes in an aquifer system.</title>
        <authorList>
            <person name="Anantharaman K."/>
            <person name="Brown C.T."/>
            <person name="Hug L.A."/>
            <person name="Sharon I."/>
            <person name="Castelle C.J."/>
            <person name="Probst A.J."/>
            <person name="Thomas B.C."/>
            <person name="Singh A."/>
            <person name="Wilkins M.J."/>
            <person name="Karaoz U."/>
            <person name="Brodie E.L."/>
            <person name="Williams K.H."/>
            <person name="Hubbard S.S."/>
            <person name="Banfield J.F."/>
        </authorList>
    </citation>
    <scope>NUCLEOTIDE SEQUENCE [LARGE SCALE GENOMIC DNA]</scope>
</reference>
<name>A0A1G1VNC0_9BACT</name>
<dbReference type="InterPro" id="IPR002716">
    <property type="entry name" value="PIN_dom"/>
</dbReference>
<dbReference type="SUPFAM" id="SSF88723">
    <property type="entry name" value="PIN domain-like"/>
    <property type="match status" value="1"/>
</dbReference>
<protein>
    <recommendedName>
        <fullName evidence="1">PIN domain-containing protein</fullName>
    </recommendedName>
</protein>
<dbReference type="EMBL" id="MHCI01000009">
    <property type="protein sequence ID" value="OGY16885.1"/>
    <property type="molecule type" value="Genomic_DNA"/>
</dbReference>
<accession>A0A1G1VNC0</accession>
<dbReference type="InterPro" id="IPR039018">
    <property type="entry name" value="VapC20-like"/>
</dbReference>